<dbReference type="AlphaFoldDB" id="A0ABD3PGR7"/>
<keyword evidence="3" id="KW-1185">Reference proteome</keyword>
<accession>A0ABD3PGR7</accession>
<feature type="chain" id="PRO_5044816503" description="Sulfotransferase domain-containing protein" evidence="1">
    <location>
        <begin position="32"/>
        <end position="367"/>
    </location>
</feature>
<evidence type="ECO:0000313" key="2">
    <source>
        <dbReference type="EMBL" id="KAL3786918.1"/>
    </source>
</evidence>
<dbReference type="EMBL" id="JABMIG020000185">
    <property type="protein sequence ID" value="KAL3786918.1"/>
    <property type="molecule type" value="Genomic_DNA"/>
</dbReference>
<sequence length="367" mass="42868">MTSLQSVSPARTKRWLSMIAIPLALLLLCRDEPFMRSYSMEKIEPMKKTLRRRLQEVPVQDMVNQRLLQSTPSKSRQKYFGHIFPKTEQMPFYLRNTFEPVPEEYDERDIIFFWHIPKTGGELVKYIMGNCYGLRRAEKIKNPASLDEVHDFIINVDTSTPEGIAEAHKLKLIDSNMVDFISSRYVLSATSLFTPQHRGRAFTIFRHPIDAAASNFYTRKRKNEDLRSLTLAEYTTKDYYVDNWVTRQLTGTLPEEELTQAHLDSAKHILTAKYFVGIYEQMDETVRQLKAFYGWKAPEDQHMCAKDLISGSNPKFTKTQRPKPLRGSSDWTTVANVEKWDMELYYLALEMFSKQGRIWDAEVYSLV</sequence>
<dbReference type="InterPro" id="IPR027417">
    <property type="entry name" value="P-loop_NTPase"/>
</dbReference>
<gene>
    <name evidence="2" type="ORF">HJC23_013253</name>
</gene>
<evidence type="ECO:0008006" key="4">
    <source>
        <dbReference type="Google" id="ProtNLM"/>
    </source>
</evidence>
<dbReference type="SUPFAM" id="SSF52540">
    <property type="entry name" value="P-loop containing nucleoside triphosphate hydrolases"/>
    <property type="match status" value="1"/>
</dbReference>
<evidence type="ECO:0000256" key="1">
    <source>
        <dbReference type="SAM" id="SignalP"/>
    </source>
</evidence>
<dbReference type="PANTHER" id="PTHR32301">
    <property type="entry name" value="COUNTIN RECEPTOR CNR3-RELATED"/>
    <property type="match status" value="1"/>
</dbReference>
<organism evidence="2 3">
    <name type="scientific">Cyclotella cryptica</name>
    <dbReference type="NCBI Taxonomy" id="29204"/>
    <lineage>
        <taxon>Eukaryota</taxon>
        <taxon>Sar</taxon>
        <taxon>Stramenopiles</taxon>
        <taxon>Ochrophyta</taxon>
        <taxon>Bacillariophyta</taxon>
        <taxon>Coscinodiscophyceae</taxon>
        <taxon>Thalassiosirophycidae</taxon>
        <taxon>Stephanodiscales</taxon>
        <taxon>Stephanodiscaceae</taxon>
        <taxon>Cyclotella</taxon>
    </lineage>
</organism>
<reference evidence="2 3" key="1">
    <citation type="journal article" date="2020" name="G3 (Bethesda)">
        <title>Improved Reference Genome for Cyclotella cryptica CCMP332, a Model for Cell Wall Morphogenesis, Salinity Adaptation, and Lipid Production in Diatoms (Bacillariophyta).</title>
        <authorList>
            <person name="Roberts W.R."/>
            <person name="Downey K.M."/>
            <person name="Ruck E.C."/>
            <person name="Traller J.C."/>
            <person name="Alverson A.J."/>
        </authorList>
    </citation>
    <scope>NUCLEOTIDE SEQUENCE [LARGE SCALE GENOMIC DNA]</scope>
    <source>
        <strain evidence="2 3">CCMP332</strain>
    </source>
</reference>
<dbReference type="PANTHER" id="PTHR32301:SF6">
    <property type="entry name" value="GOLVESIN-RELATED"/>
    <property type="match status" value="1"/>
</dbReference>
<proteinExistence type="predicted"/>
<protein>
    <recommendedName>
        <fullName evidence="4">Sulfotransferase domain-containing protein</fullName>
    </recommendedName>
</protein>
<dbReference type="Gene3D" id="3.40.50.300">
    <property type="entry name" value="P-loop containing nucleotide triphosphate hydrolases"/>
    <property type="match status" value="1"/>
</dbReference>
<dbReference type="Proteomes" id="UP001516023">
    <property type="component" value="Unassembled WGS sequence"/>
</dbReference>
<name>A0ABD3PGR7_9STRA</name>
<evidence type="ECO:0000313" key="3">
    <source>
        <dbReference type="Proteomes" id="UP001516023"/>
    </source>
</evidence>
<keyword evidence="1" id="KW-0732">Signal</keyword>
<comment type="caution">
    <text evidence="2">The sequence shown here is derived from an EMBL/GenBank/DDBJ whole genome shotgun (WGS) entry which is preliminary data.</text>
</comment>
<feature type="signal peptide" evidence="1">
    <location>
        <begin position="1"/>
        <end position="31"/>
    </location>
</feature>
<dbReference type="InterPro" id="IPR053259">
    <property type="entry name" value="Golvesin-related_Golgi"/>
</dbReference>